<organism evidence="6">
    <name type="scientific">Vibrio sp. HB236076</name>
    <dbReference type="NCBI Taxonomy" id="3232307"/>
    <lineage>
        <taxon>Bacteria</taxon>
        <taxon>Pseudomonadati</taxon>
        <taxon>Pseudomonadota</taxon>
        <taxon>Gammaproteobacteria</taxon>
        <taxon>Vibrionales</taxon>
        <taxon>Vibrionaceae</taxon>
        <taxon>Vibrio</taxon>
    </lineage>
</organism>
<evidence type="ECO:0000259" key="5">
    <source>
        <dbReference type="SMART" id="SM00738"/>
    </source>
</evidence>
<sequence length="167" mass="18995">MTPWYLLYCKRAEQERAKAHLENQGVCCYYPQIEVERIRRGKKQRQQEPLFPGYVFASFDYKQGPSFTTVRSTRGVADFVRCGSKPIEVPMALIDSLQTLEGLEQKKCHSQLPKPGDKVNVLGGQFAGIEAIYQEPDGETRSIMLITLINQPVKVIVDNQNLSFPKD</sequence>
<evidence type="ECO:0000256" key="1">
    <source>
        <dbReference type="ARBA" id="ARBA00022814"/>
    </source>
</evidence>
<evidence type="ECO:0000256" key="3">
    <source>
        <dbReference type="ARBA" id="ARBA00023163"/>
    </source>
</evidence>
<dbReference type="RefSeq" id="WP_306100914.1">
    <property type="nucleotide sequence ID" value="NZ_CP162601.1"/>
</dbReference>
<dbReference type="KEGG" id="vih:AB0763_09530"/>
<name>A0AB39HDP0_9VIBR</name>
<dbReference type="NCBIfam" id="NF006534">
    <property type="entry name" value="PRK09014.1"/>
    <property type="match status" value="1"/>
</dbReference>
<gene>
    <name evidence="4 6" type="primary">rfaH</name>
    <name evidence="6" type="ORF">AB0763_09530</name>
</gene>
<accession>A0AB39HDP0</accession>
<dbReference type="GO" id="GO:0005829">
    <property type="term" value="C:cytosol"/>
    <property type="evidence" value="ECO:0007669"/>
    <property type="project" value="TreeGrafter"/>
</dbReference>
<comment type="subunit">
    <text evidence="4">Interacts with both the nontemplate DNA and the RNA polymerase (RNAP).</text>
</comment>
<dbReference type="InterPro" id="IPR036735">
    <property type="entry name" value="NGN_dom_sf"/>
</dbReference>
<dbReference type="InterPro" id="IPR006645">
    <property type="entry name" value="NGN-like_dom"/>
</dbReference>
<dbReference type="NCBIfam" id="TIGR01955">
    <property type="entry name" value="RfaH"/>
    <property type="match status" value="1"/>
</dbReference>
<comment type="function">
    <text evidence="4">Enhances distal genes transcription elongation in a specialized subset of operons that encode extracytoplasmic components.</text>
</comment>
<evidence type="ECO:0000313" key="6">
    <source>
        <dbReference type="EMBL" id="XDK24456.1"/>
    </source>
</evidence>
<dbReference type="EMBL" id="CP162601">
    <property type="protein sequence ID" value="XDK24456.1"/>
    <property type="molecule type" value="Genomic_DNA"/>
</dbReference>
<dbReference type="GO" id="GO:0006354">
    <property type="term" value="P:DNA-templated transcription elongation"/>
    <property type="evidence" value="ECO:0007669"/>
    <property type="project" value="InterPro"/>
</dbReference>
<dbReference type="Gene3D" id="3.30.70.940">
    <property type="entry name" value="NusG, N-terminal domain"/>
    <property type="match status" value="1"/>
</dbReference>
<protein>
    <recommendedName>
        <fullName evidence="4">Transcription antitermination protein RfaH</fullName>
    </recommendedName>
</protein>
<dbReference type="InterPro" id="IPR043425">
    <property type="entry name" value="NusG-like"/>
</dbReference>
<evidence type="ECO:0000256" key="4">
    <source>
        <dbReference type="HAMAP-Rule" id="MF_00951"/>
    </source>
</evidence>
<dbReference type="AlphaFoldDB" id="A0AB39HDP0"/>
<feature type="domain" description="NusG-like N-terminal" evidence="5">
    <location>
        <begin position="1"/>
        <end position="101"/>
    </location>
</feature>
<dbReference type="GO" id="GO:0003677">
    <property type="term" value="F:DNA binding"/>
    <property type="evidence" value="ECO:0007669"/>
    <property type="project" value="UniProtKB-UniRule"/>
</dbReference>
<dbReference type="GO" id="GO:0001073">
    <property type="term" value="F:transcription antitermination factor activity, DNA binding"/>
    <property type="evidence" value="ECO:0007669"/>
    <property type="project" value="UniProtKB-UniRule"/>
</dbReference>
<evidence type="ECO:0000256" key="2">
    <source>
        <dbReference type="ARBA" id="ARBA00023015"/>
    </source>
</evidence>
<reference evidence="6" key="1">
    <citation type="submission" date="2024-07" db="EMBL/GenBank/DDBJ databases">
        <title>Genome Analysis of a Potential Novel Vibrio Species Secreting pH- and Thermo-stable Alginate Lyase and its Application in Producing Alginate Oligosaccharides.</title>
        <authorList>
            <person name="Huang H."/>
            <person name="Bao K."/>
        </authorList>
    </citation>
    <scope>NUCLEOTIDE SEQUENCE</scope>
    <source>
        <strain evidence="6">HB236076</strain>
    </source>
</reference>
<dbReference type="Pfam" id="PF02357">
    <property type="entry name" value="NusG"/>
    <property type="match status" value="1"/>
</dbReference>
<keyword evidence="1 4" id="KW-0889">Transcription antitermination</keyword>
<dbReference type="PANTHER" id="PTHR30265:SF7">
    <property type="entry name" value="TRANSCRIPTION ANTITERMINATION PROTEIN RFAH"/>
    <property type="match status" value="1"/>
</dbReference>
<keyword evidence="2 4" id="KW-0805">Transcription regulation</keyword>
<comment type="similarity">
    <text evidence="4">Belongs to the RfaH family.</text>
</comment>
<dbReference type="InterPro" id="IPR010215">
    <property type="entry name" value="Transcription_antiterm_RfaH"/>
</dbReference>
<dbReference type="PANTHER" id="PTHR30265">
    <property type="entry name" value="RHO-INTERACTING TRANSCRIPTION TERMINATION FACTOR NUSG"/>
    <property type="match status" value="1"/>
</dbReference>
<keyword evidence="4" id="KW-0238">DNA-binding</keyword>
<proteinExistence type="inferred from homology"/>
<dbReference type="HAMAP" id="MF_00951">
    <property type="entry name" value="RfaH"/>
    <property type="match status" value="1"/>
</dbReference>
<keyword evidence="3 4" id="KW-0804">Transcription</keyword>
<dbReference type="SMART" id="SM00738">
    <property type="entry name" value="NGN"/>
    <property type="match status" value="1"/>
</dbReference>
<dbReference type="CDD" id="cd09892">
    <property type="entry name" value="NGN_SP_RfaH"/>
    <property type="match status" value="1"/>
</dbReference>
<dbReference type="SUPFAM" id="SSF82679">
    <property type="entry name" value="N-utilization substance G protein NusG, N-terminal domain"/>
    <property type="match status" value="1"/>
</dbReference>